<feature type="domain" description="Winged helix DNA-binding" evidence="1">
    <location>
        <begin position="18"/>
        <end position="95"/>
    </location>
</feature>
<gene>
    <name evidence="2" type="ORF">ACFPFM_04330</name>
</gene>
<sequence>MSEHPTAALDDVVHQRHRLGVLTIASEAKRVEFGYLRTTLELTAGNLSRHISVLEDAGLLEVEKGYEGKRPRTWVTITAAGRKALAREMDALRALLERHDER</sequence>
<dbReference type="InterPro" id="IPR027395">
    <property type="entry name" value="WH_DNA-bd_dom"/>
</dbReference>
<dbReference type="Gene3D" id="1.10.10.10">
    <property type="entry name" value="Winged helix-like DNA-binding domain superfamily/Winged helix DNA-binding domain"/>
    <property type="match status" value="1"/>
</dbReference>
<keyword evidence="3" id="KW-1185">Reference proteome</keyword>
<reference evidence="3" key="1">
    <citation type="journal article" date="2019" name="Int. J. Syst. Evol. Microbiol.">
        <title>The Global Catalogue of Microorganisms (GCM) 10K type strain sequencing project: providing services to taxonomists for standard genome sequencing and annotation.</title>
        <authorList>
            <consortium name="The Broad Institute Genomics Platform"/>
            <consortium name="The Broad Institute Genome Sequencing Center for Infectious Disease"/>
            <person name="Wu L."/>
            <person name="Ma J."/>
        </authorList>
    </citation>
    <scope>NUCLEOTIDE SEQUENCE [LARGE SCALE GENOMIC DNA]</scope>
    <source>
        <strain evidence="3">KCTC 12848</strain>
    </source>
</reference>
<evidence type="ECO:0000259" key="1">
    <source>
        <dbReference type="Pfam" id="PF13601"/>
    </source>
</evidence>
<organism evidence="2 3">
    <name type="scientific">Saccharothrix xinjiangensis</name>
    <dbReference type="NCBI Taxonomy" id="204798"/>
    <lineage>
        <taxon>Bacteria</taxon>
        <taxon>Bacillati</taxon>
        <taxon>Actinomycetota</taxon>
        <taxon>Actinomycetes</taxon>
        <taxon>Pseudonocardiales</taxon>
        <taxon>Pseudonocardiaceae</taxon>
        <taxon>Saccharothrix</taxon>
    </lineage>
</organism>
<evidence type="ECO:0000313" key="3">
    <source>
        <dbReference type="Proteomes" id="UP001595833"/>
    </source>
</evidence>
<dbReference type="InterPro" id="IPR036388">
    <property type="entry name" value="WH-like_DNA-bd_sf"/>
</dbReference>
<dbReference type="Pfam" id="PF13601">
    <property type="entry name" value="HTH_34"/>
    <property type="match status" value="1"/>
</dbReference>
<dbReference type="InterPro" id="IPR036390">
    <property type="entry name" value="WH_DNA-bd_sf"/>
</dbReference>
<proteinExistence type="predicted"/>
<name>A0ABV9XS49_9PSEU</name>
<accession>A0ABV9XS49</accession>
<dbReference type="PANTHER" id="PTHR37318">
    <property type="entry name" value="BSL7504 PROTEIN"/>
    <property type="match status" value="1"/>
</dbReference>
<dbReference type="PANTHER" id="PTHR37318:SF1">
    <property type="entry name" value="BSL7504 PROTEIN"/>
    <property type="match status" value="1"/>
</dbReference>
<protein>
    <submittedName>
        <fullName evidence="2">Winged helix-turn-helix domain-containing protein</fullName>
    </submittedName>
</protein>
<dbReference type="EMBL" id="JBHSJB010000004">
    <property type="protein sequence ID" value="MFC5052981.1"/>
    <property type="molecule type" value="Genomic_DNA"/>
</dbReference>
<dbReference type="RefSeq" id="WP_344038010.1">
    <property type="nucleotide sequence ID" value="NZ_BAAAKE010000009.1"/>
</dbReference>
<dbReference type="SUPFAM" id="SSF46785">
    <property type="entry name" value="Winged helix' DNA-binding domain"/>
    <property type="match status" value="1"/>
</dbReference>
<evidence type="ECO:0000313" key="2">
    <source>
        <dbReference type="EMBL" id="MFC5052981.1"/>
    </source>
</evidence>
<comment type="caution">
    <text evidence="2">The sequence shown here is derived from an EMBL/GenBank/DDBJ whole genome shotgun (WGS) entry which is preliminary data.</text>
</comment>
<dbReference type="Proteomes" id="UP001595833">
    <property type="component" value="Unassembled WGS sequence"/>
</dbReference>